<gene>
    <name evidence="3" type="ORF">RUN1985_v1_410007</name>
</gene>
<dbReference type="EMBL" id="LN899824">
    <property type="protein sequence ID" value="CUV29417.1"/>
    <property type="molecule type" value="Genomic_DNA"/>
</dbReference>
<protein>
    <submittedName>
        <fullName evidence="3">Uncharacterized protein</fullName>
    </submittedName>
</protein>
<evidence type="ECO:0000313" key="3">
    <source>
        <dbReference type="EMBL" id="CUV29417.1"/>
    </source>
</evidence>
<feature type="domain" description="Rad50/SbcC-type AAA" evidence="2">
    <location>
        <begin position="5"/>
        <end position="90"/>
    </location>
</feature>
<accession>A0A0S4V5P9</accession>
<dbReference type="SUPFAM" id="SSF52540">
    <property type="entry name" value="P-loop containing nucleoside triphosphate hydrolases"/>
    <property type="match status" value="1"/>
</dbReference>
<dbReference type="PANTHER" id="PTHR12155">
    <property type="entry name" value="SCHLAFEN"/>
    <property type="match status" value="1"/>
</dbReference>
<dbReference type="InterPro" id="IPR038729">
    <property type="entry name" value="Rad50/SbcC_AAA"/>
</dbReference>
<dbReference type="Gene3D" id="3.30.950.30">
    <property type="entry name" value="Schlafen, AAA domain"/>
    <property type="match status" value="1"/>
</dbReference>
<name>A0A0S4V5P9_RALSL</name>
<organism evidence="3">
    <name type="scientific">Ralstonia solanacearum</name>
    <name type="common">Pseudomonas solanacearum</name>
    <dbReference type="NCBI Taxonomy" id="305"/>
    <lineage>
        <taxon>Bacteria</taxon>
        <taxon>Pseudomonadati</taxon>
        <taxon>Pseudomonadota</taxon>
        <taxon>Betaproteobacteria</taxon>
        <taxon>Burkholderiales</taxon>
        <taxon>Burkholderiaceae</taxon>
        <taxon>Ralstonia</taxon>
        <taxon>Ralstonia solanacearum species complex</taxon>
    </lineage>
</organism>
<evidence type="ECO:0000259" key="1">
    <source>
        <dbReference type="Pfam" id="PF04326"/>
    </source>
</evidence>
<evidence type="ECO:0000259" key="2">
    <source>
        <dbReference type="Pfam" id="PF13476"/>
    </source>
</evidence>
<reference evidence="3" key="1">
    <citation type="submission" date="2015-10" db="EMBL/GenBank/DDBJ databases">
        <authorList>
            <person name="Gilbert D.G."/>
        </authorList>
    </citation>
    <scope>NUCLEOTIDE SEQUENCE</scope>
    <source>
        <strain evidence="3">Phyl III-seqv23</strain>
    </source>
</reference>
<dbReference type="InterPro" id="IPR038461">
    <property type="entry name" value="Schlafen_AlbA_2_dom_sf"/>
</dbReference>
<dbReference type="Pfam" id="PF13476">
    <property type="entry name" value="AAA_23"/>
    <property type="match status" value="1"/>
</dbReference>
<sequence length="441" mass="49003">MFFKSLLLHHFGSYDRFELSFDAGINIITGDNATGKTQLVGALFAALIGKPAIRVNSEGIGPSVVRVLIDEDGVVETLTLNVSVDHRGAARINRTSSTDARTSHVSPSTRLLSMLSNPHGPRLLLHRDTELRALAPFDLNSFGQLLPEKLRDSPYWSRIRERGTIYNAMGSGGERTVSNFLAELSVRKRTNQKLPLIVDEFFEFLPSDLSDFSMALLEELAKSAQVIVLTNDRRLHGAQCPTKHLDRKPAVITSLAYYNYSLESQRPRLKSSEGIRWIKGQKFSKQESRSCELKEVKGANPLGSIKNVVDQYVVAFLNAGTPQEGAIFWGIRDGDLAITGVTLSDQQCDALRRVVTEKLHQITPPLPPTRYRIDLHQVTDGVSPIPDLYVVEVKVPSVRKTLLFATGNQEVFVKTDAGKKKLSALEIQYELLDRHGIDSES</sequence>
<proteinExistence type="predicted"/>
<dbReference type="InterPro" id="IPR007421">
    <property type="entry name" value="Schlafen_AlbA_2_dom"/>
</dbReference>
<feature type="domain" description="Schlafen AlbA-2" evidence="1">
    <location>
        <begin position="287"/>
        <end position="422"/>
    </location>
</feature>
<dbReference type="Pfam" id="PF04326">
    <property type="entry name" value="SLFN_AlbA_2"/>
    <property type="match status" value="1"/>
</dbReference>
<dbReference type="AlphaFoldDB" id="A0A0S4V5P9"/>
<dbReference type="InterPro" id="IPR027417">
    <property type="entry name" value="P-loop_NTPase"/>
</dbReference>
<dbReference type="Gene3D" id="3.40.50.300">
    <property type="entry name" value="P-loop containing nucleotide triphosphate hydrolases"/>
    <property type="match status" value="1"/>
</dbReference>
<dbReference type="GO" id="GO:0006302">
    <property type="term" value="P:double-strand break repair"/>
    <property type="evidence" value="ECO:0007669"/>
    <property type="project" value="InterPro"/>
</dbReference>
<dbReference type="PANTHER" id="PTHR12155:SF41">
    <property type="entry name" value="SCHLAFEN ALBA-2 DOMAIN-CONTAINING PROTEIN"/>
    <property type="match status" value="1"/>
</dbReference>
<dbReference type="GO" id="GO:0016887">
    <property type="term" value="F:ATP hydrolysis activity"/>
    <property type="evidence" value="ECO:0007669"/>
    <property type="project" value="InterPro"/>
</dbReference>
<dbReference type="InterPro" id="IPR029684">
    <property type="entry name" value="Schlafen"/>
</dbReference>